<keyword evidence="13" id="KW-1185">Reference proteome</keyword>
<dbReference type="PROSITE" id="PS00903">
    <property type="entry name" value="CYT_DCMP_DEAMINASES_1"/>
    <property type="match status" value="1"/>
</dbReference>
<organism evidence="11">
    <name type="scientific">Physcomitrium patens</name>
    <name type="common">Spreading-leaved earth moss</name>
    <name type="synonym">Physcomitrella patens</name>
    <dbReference type="NCBI Taxonomy" id="3218"/>
    <lineage>
        <taxon>Eukaryota</taxon>
        <taxon>Viridiplantae</taxon>
        <taxon>Streptophyta</taxon>
        <taxon>Embryophyta</taxon>
        <taxon>Bryophyta</taxon>
        <taxon>Bryophytina</taxon>
        <taxon>Bryopsida</taxon>
        <taxon>Funariidae</taxon>
        <taxon>Funariales</taxon>
        <taxon>Funariaceae</taxon>
        <taxon>Physcomitrium</taxon>
    </lineage>
</organism>
<accession>A9RCL9</accession>
<dbReference type="GO" id="GO:0042803">
    <property type="term" value="F:protein homodimerization activity"/>
    <property type="evidence" value="ECO:0007669"/>
    <property type="project" value="UniProtKB-ARBA"/>
</dbReference>
<evidence type="ECO:0000256" key="9">
    <source>
        <dbReference type="PIRSR" id="PIRSR006334-3"/>
    </source>
</evidence>
<dbReference type="GO" id="GO:0008270">
    <property type="term" value="F:zinc ion binding"/>
    <property type="evidence" value="ECO:0007669"/>
    <property type="project" value="InterPro"/>
</dbReference>
<dbReference type="EnsemblPlants" id="Pp3c7_23670V3.5">
    <property type="protein sequence ID" value="Pp3c7_23670V3.5"/>
    <property type="gene ID" value="Pp3c7_23670"/>
</dbReference>
<evidence type="ECO:0000256" key="1">
    <source>
        <dbReference type="ARBA" id="ARBA00006576"/>
    </source>
</evidence>
<dbReference type="Proteomes" id="UP000006727">
    <property type="component" value="Chromosome 7"/>
</dbReference>
<dbReference type="Pfam" id="PF00383">
    <property type="entry name" value="dCMP_cyt_deam_1"/>
    <property type="match status" value="1"/>
</dbReference>
<dbReference type="FunFam" id="3.40.140.10:FF:000041">
    <property type="entry name" value="Cytidine deaminase"/>
    <property type="match status" value="1"/>
</dbReference>
<comment type="similarity">
    <text evidence="1">Belongs to the cytidine and deoxycytidylate deaminase family.</text>
</comment>
<dbReference type="STRING" id="3218.A9RCL9"/>
<gene>
    <name evidence="12" type="primary">LOC112284325</name>
    <name evidence="11" type="ORF">PHYPA_010765</name>
</gene>
<dbReference type="PANTHER" id="PTHR11644">
    <property type="entry name" value="CYTIDINE DEAMINASE"/>
    <property type="match status" value="1"/>
</dbReference>
<feature type="binding site" evidence="8">
    <location>
        <begin position="62"/>
        <end position="64"/>
    </location>
    <ligand>
        <name>substrate</name>
    </ligand>
</feature>
<keyword evidence="6 9" id="KW-0862">Zinc</keyword>
<dbReference type="EC" id="3.5.4.5" evidence="3"/>
<keyword evidence="5" id="KW-0378">Hydrolase</keyword>
<feature type="binding site" evidence="9">
    <location>
        <position position="105"/>
    </location>
    <ligand>
        <name>Zn(2+)</name>
        <dbReference type="ChEBI" id="CHEBI:29105"/>
        <note>catalytic</note>
    </ligand>
</feature>
<dbReference type="GO" id="GO:0046135">
    <property type="term" value="P:pyrimidine nucleoside catabolic process"/>
    <property type="evidence" value="ECO:0007669"/>
    <property type="project" value="UniProtKB-ARBA"/>
</dbReference>
<evidence type="ECO:0000256" key="2">
    <source>
        <dbReference type="ARBA" id="ARBA00011738"/>
    </source>
</evidence>
<reference evidence="11 13" key="2">
    <citation type="journal article" date="2018" name="Plant J.">
        <title>The Physcomitrella patens chromosome-scale assembly reveals moss genome structure and evolution.</title>
        <authorList>
            <person name="Lang D."/>
            <person name="Ullrich K.K."/>
            <person name="Murat F."/>
            <person name="Fuchs J."/>
            <person name="Jenkins J."/>
            <person name="Haas F.B."/>
            <person name="Piednoel M."/>
            <person name="Gundlach H."/>
            <person name="Van Bel M."/>
            <person name="Meyberg R."/>
            <person name="Vives C."/>
            <person name="Morata J."/>
            <person name="Symeonidi A."/>
            <person name="Hiss M."/>
            <person name="Muchero W."/>
            <person name="Kamisugi Y."/>
            <person name="Saleh O."/>
            <person name="Blanc G."/>
            <person name="Decker E.L."/>
            <person name="van Gessel N."/>
            <person name="Grimwood J."/>
            <person name="Hayes R.D."/>
            <person name="Graham S.W."/>
            <person name="Gunter L.E."/>
            <person name="McDaniel S.F."/>
            <person name="Hoernstein S.N.W."/>
            <person name="Larsson A."/>
            <person name="Li F.W."/>
            <person name="Perroud P.F."/>
            <person name="Phillips J."/>
            <person name="Ranjan P."/>
            <person name="Rokshar D.S."/>
            <person name="Rothfels C.J."/>
            <person name="Schneider L."/>
            <person name="Shu S."/>
            <person name="Stevenson D.W."/>
            <person name="Thummler F."/>
            <person name="Tillich M."/>
            <person name="Villarreal Aguilar J.C."/>
            <person name="Widiez T."/>
            <person name="Wong G.K."/>
            <person name="Wymore A."/>
            <person name="Zhang Y."/>
            <person name="Zimmer A.D."/>
            <person name="Quatrano R.S."/>
            <person name="Mayer K.F.X."/>
            <person name="Goodstein D."/>
            <person name="Casacuberta J.M."/>
            <person name="Vandepoele K."/>
            <person name="Reski R."/>
            <person name="Cuming A.C."/>
            <person name="Tuskan G.A."/>
            <person name="Maumus F."/>
            <person name="Salse J."/>
            <person name="Schmutz J."/>
            <person name="Rensing S.A."/>
        </authorList>
    </citation>
    <scope>NUCLEOTIDE SEQUENCE [LARGE SCALE GENOMIC DNA]</scope>
    <source>
        <strain evidence="12 13">cv. Gransden 2004</strain>
    </source>
</reference>
<evidence type="ECO:0000256" key="8">
    <source>
        <dbReference type="PIRSR" id="PIRSR006334-2"/>
    </source>
</evidence>
<name>A9RCL9_PHYPA</name>
<dbReference type="InterPro" id="IPR002125">
    <property type="entry name" value="CMP_dCMP_dom"/>
</dbReference>
<dbReference type="Gene3D" id="3.40.140.10">
    <property type="entry name" value="Cytidine Deaminase, domain 2"/>
    <property type="match status" value="2"/>
</dbReference>
<feature type="domain" description="CMP/dCMP-type deaminase" evidence="10">
    <location>
        <begin position="210"/>
        <end position="325"/>
    </location>
</feature>
<dbReference type="eggNOG" id="KOG0833">
    <property type="taxonomic scope" value="Eukaryota"/>
</dbReference>
<proteinExistence type="inferred from homology"/>
<dbReference type="InterPro" id="IPR013171">
    <property type="entry name" value="Cyd/dCyd_deaminase_Zn-bd"/>
</dbReference>
<evidence type="ECO:0000256" key="3">
    <source>
        <dbReference type="ARBA" id="ARBA00012783"/>
    </source>
</evidence>
<dbReference type="GO" id="GO:0005829">
    <property type="term" value="C:cytosol"/>
    <property type="evidence" value="ECO:0007669"/>
    <property type="project" value="UniProtKB-ARBA"/>
</dbReference>
<comment type="subunit">
    <text evidence="2">Homodimer.</text>
</comment>
<evidence type="ECO:0000313" key="13">
    <source>
        <dbReference type="Proteomes" id="UP000006727"/>
    </source>
</evidence>
<dbReference type="PaxDb" id="3218-PP1S2_34V6.1"/>
<dbReference type="Gramene" id="Pp3c7_23670V3.1">
    <property type="protein sequence ID" value="Pp3c7_23670V3.1"/>
    <property type="gene ID" value="Pp3c7_23670"/>
</dbReference>
<dbReference type="EMBL" id="ABEU02000007">
    <property type="protein sequence ID" value="PNR51578.1"/>
    <property type="molecule type" value="Genomic_DNA"/>
</dbReference>
<dbReference type="PROSITE" id="PS51747">
    <property type="entry name" value="CYT_DCMP_DEAMINASES_2"/>
    <property type="match status" value="2"/>
</dbReference>
<dbReference type="EnsemblPlants" id="Pp3c7_23670V3.1">
    <property type="protein sequence ID" value="Pp3c7_23670V3.1"/>
    <property type="gene ID" value="Pp3c7_23670"/>
</dbReference>
<evidence type="ECO:0000313" key="12">
    <source>
        <dbReference type="EnsemblPlants" id="Pp3c7_23670V3.1"/>
    </source>
</evidence>
<keyword evidence="4 9" id="KW-0479">Metal-binding</keyword>
<feature type="binding site" evidence="9">
    <location>
        <position position="75"/>
    </location>
    <ligand>
        <name>Zn(2+)</name>
        <dbReference type="ChEBI" id="CHEBI:29105"/>
        <note>catalytic</note>
    </ligand>
</feature>
<dbReference type="AlphaFoldDB" id="A9RCL9"/>
<reference evidence="12" key="3">
    <citation type="submission" date="2020-12" db="UniProtKB">
        <authorList>
            <consortium name="EnsemblPlants"/>
        </authorList>
    </citation>
    <scope>IDENTIFICATION</scope>
</reference>
<evidence type="ECO:0000259" key="10">
    <source>
        <dbReference type="PROSITE" id="PS51747"/>
    </source>
</evidence>
<evidence type="ECO:0000256" key="4">
    <source>
        <dbReference type="ARBA" id="ARBA00022723"/>
    </source>
</evidence>
<comment type="cofactor">
    <cofactor evidence="9">
        <name>Zn(2+)</name>
        <dbReference type="ChEBI" id="CHEBI:29105"/>
    </cofactor>
    <text evidence="9">Binds 1 zinc ion.</text>
</comment>
<feature type="binding site" evidence="9">
    <location>
        <position position="102"/>
    </location>
    <ligand>
        <name>Zn(2+)</name>
        <dbReference type="ChEBI" id="CHEBI:29105"/>
        <note>catalytic</note>
    </ligand>
</feature>
<dbReference type="GO" id="GO:0004126">
    <property type="term" value="F:cytidine deaminase activity"/>
    <property type="evidence" value="ECO:0007669"/>
    <property type="project" value="UniProtKB-EC"/>
</dbReference>
<dbReference type="Pfam" id="PF08211">
    <property type="entry name" value="dCMP_cyt_deam_2"/>
    <property type="match status" value="1"/>
</dbReference>
<dbReference type="EnsemblPlants" id="Pp3c7_23670V3.4">
    <property type="protein sequence ID" value="Pp3c7_23670V3.4"/>
    <property type="gene ID" value="Pp3c7_23670"/>
</dbReference>
<dbReference type="InterPro" id="IPR016193">
    <property type="entry name" value="Cytidine_deaminase-like"/>
</dbReference>
<dbReference type="HOGENOM" id="CLU_052424_1_0_1"/>
<protein>
    <recommendedName>
        <fullName evidence="3">cytidine deaminase</fullName>
        <ecNumber evidence="3">3.5.4.5</ecNumber>
    </recommendedName>
</protein>
<dbReference type="InterPro" id="IPR016192">
    <property type="entry name" value="APOBEC/CMP_deaminase_Zn-bd"/>
</dbReference>
<dbReference type="OMA" id="CIEFGAP"/>
<feature type="domain" description="CMP/dCMP-type deaminase" evidence="10">
    <location>
        <begin position="21"/>
        <end position="144"/>
    </location>
</feature>
<evidence type="ECO:0000256" key="5">
    <source>
        <dbReference type="ARBA" id="ARBA00022801"/>
    </source>
</evidence>
<reference evidence="11 13" key="1">
    <citation type="journal article" date="2008" name="Science">
        <title>The Physcomitrella genome reveals evolutionary insights into the conquest of land by plants.</title>
        <authorList>
            <person name="Rensing S."/>
            <person name="Lang D."/>
            <person name="Zimmer A."/>
            <person name="Terry A."/>
            <person name="Salamov A."/>
            <person name="Shapiro H."/>
            <person name="Nishiyama T."/>
            <person name="Perroud P.-F."/>
            <person name="Lindquist E."/>
            <person name="Kamisugi Y."/>
            <person name="Tanahashi T."/>
            <person name="Sakakibara K."/>
            <person name="Fujita T."/>
            <person name="Oishi K."/>
            <person name="Shin-I T."/>
            <person name="Kuroki Y."/>
            <person name="Toyoda A."/>
            <person name="Suzuki Y."/>
            <person name="Hashimoto A."/>
            <person name="Yamaguchi K."/>
            <person name="Sugano A."/>
            <person name="Kohara Y."/>
            <person name="Fujiyama A."/>
            <person name="Anterola A."/>
            <person name="Aoki S."/>
            <person name="Ashton N."/>
            <person name="Barbazuk W.B."/>
            <person name="Barker E."/>
            <person name="Bennetzen J."/>
            <person name="Bezanilla M."/>
            <person name="Blankenship R."/>
            <person name="Cho S.H."/>
            <person name="Dutcher S."/>
            <person name="Estelle M."/>
            <person name="Fawcett J.A."/>
            <person name="Gundlach H."/>
            <person name="Hanada K."/>
            <person name="Heyl A."/>
            <person name="Hicks K.A."/>
            <person name="Hugh J."/>
            <person name="Lohr M."/>
            <person name="Mayer K."/>
            <person name="Melkozernov A."/>
            <person name="Murata T."/>
            <person name="Nelson D."/>
            <person name="Pils B."/>
            <person name="Prigge M."/>
            <person name="Reiss B."/>
            <person name="Renner T."/>
            <person name="Rombauts S."/>
            <person name="Rushton P."/>
            <person name="Sanderfoot A."/>
            <person name="Schween G."/>
            <person name="Shiu S.-H."/>
            <person name="Stueber K."/>
            <person name="Theodoulou F.L."/>
            <person name="Tu H."/>
            <person name="Van de Peer Y."/>
            <person name="Verrier P.J."/>
            <person name="Waters E."/>
            <person name="Wood A."/>
            <person name="Yang L."/>
            <person name="Cove D."/>
            <person name="Cuming A."/>
            <person name="Hasebe M."/>
            <person name="Lucas S."/>
            <person name="Mishler D.B."/>
            <person name="Reski R."/>
            <person name="Grigoriev I."/>
            <person name="Quatrano R.S."/>
            <person name="Boore J.L."/>
        </authorList>
    </citation>
    <scope>NUCLEOTIDE SEQUENCE [LARGE SCALE GENOMIC DNA]</scope>
    <source>
        <strain evidence="12 13">cv. Gransden 2004</strain>
    </source>
</reference>
<dbReference type="Gramene" id="Pp3c7_23670V3.4">
    <property type="protein sequence ID" value="Pp3c7_23670V3.4"/>
    <property type="gene ID" value="Pp3c7_23670"/>
</dbReference>
<dbReference type="SUPFAM" id="SSF53927">
    <property type="entry name" value="Cytidine deaminase-like"/>
    <property type="match status" value="2"/>
</dbReference>
<evidence type="ECO:0000256" key="7">
    <source>
        <dbReference type="PIRSR" id="PIRSR006334-1"/>
    </source>
</evidence>
<feature type="active site" description="Proton donor" evidence="7">
    <location>
        <position position="77"/>
    </location>
</feature>
<dbReference type="InterPro" id="IPR050202">
    <property type="entry name" value="Cyt/Deoxycyt_deaminase"/>
</dbReference>
<dbReference type="FunFam" id="3.40.140.10:FF:000006">
    <property type="entry name" value="Cytidine deaminase"/>
    <property type="match status" value="1"/>
</dbReference>
<dbReference type="CDD" id="cd01283">
    <property type="entry name" value="cytidine_deaminase"/>
    <property type="match status" value="2"/>
</dbReference>
<evidence type="ECO:0000256" key="6">
    <source>
        <dbReference type="ARBA" id="ARBA00022833"/>
    </source>
</evidence>
<dbReference type="Gramene" id="Pp3c7_23670V3.5">
    <property type="protein sequence ID" value="Pp3c7_23670V3.5"/>
    <property type="gene ID" value="Pp3c7_23670"/>
</dbReference>
<dbReference type="PANTHER" id="PTHR11644:SF2">
    <property type="entry name" value="CYTIDINE DEAMINASE"/>
    <property type="match status" value="1"/>
</dbReference>
<evidence type="ECO:0000313" key="11">
    <source>
        <dbReference type="EMBL" id="PNR51578.1"/>
    </source>
</evidence>
<dbReference type="PIRSF" id="PIRSF006334">
    <property type="entry name" value="Cdd_plus_pseudo"/>
    <property type="match status" value="1"/>
</dbReference>
<sequence length="325" mass="35183">MQEFVIGAAKASKLRRASGLGVEQFLASLVRSTAESARPAISKFHVGAVGLGVSGRIYKGVNLEFPKLPLSHSVHAEQFLVANALQHGETRLVFIAVSTAPCGHCRQFLQELRDAGDIRVLVTNGKDSQAHPLSYFLPHRFGPDDVLSKEFPPLLESRSNRLIFLASTTNSEDDCDLSCGVHNDDSTDVTKKRNLTREASFGSWLRGSKRSLLDLKLAAFNAANASYAVYSRCPSGVALVTRNGEVYSGSYIESAAYNPGLPALQAAIVSFICGGGTDYEEIDTAILVETRDAIVQQASTVRLTLQTIAPQANFRHFEADAHKSE</sequence>